<evidence type="ECO:0008006" key="3">
    <source>
        <dbReference type="Google" id="ProtNLM"/>
    </source>
</evidence>
<reference evidence="2" key="1">
    <citation type="journal article" date="2015" name="PLoS Genet.">
        <title>Genome Sequence and Transcriptome Analyses of Chrysochromulina tobin: Metabolic Tools for Enhanced Algal Fitness in the Prominent Order Prymnesiales (Haptophyceae).</title>
        <authorList>
            <person name="Hovde B.T."/>
            <person name="Deodato C.R."/>
            <person name="Hunsperger H.M."/>
            <person name="Ryken S.A."/>
            <person name="Yost W."/>
            <person name="Jha R.K."/>
            <person name="Patterson J."/>
            <person name="Monnat R.J. Jr."/>
            <person name="Barlow S.B."/>
            <person name="Starkenburg S.R."/>
            <person name="Cattolico R.A."/>
        </authorList>
    </citation>
    <scope>NUCLEOTIDE SEQUENCE</scope>
    <source>
        <strain evidence="2">CCMP291</strain>
    </source>
</reference>
<proteinExistence type="predicted"/>
<dbReference type="EMBL" id="JWZX01003247">
    <property type="protein sequence ID" value="KOO22819.1"/>
    <property type="molecule type" value="Genomic_DNA"/>
</dbReference>
<keyword evidence="2" id="KW-1185">Reference proteome</keyword>
<sequence length="293" mass="30771">MADALTTFVSSTLGNQWVSSRQSAPSYGFGTSTREHAAKVFISPKHAELSTMPLSPGPAKYGSKSVLGPQLILTSQPSYGMGTSERFNHLPASQRPNAYDMKDTIGGPGGFSMGTSTRQGVEKVYVSEEHSISTFSGVGSPGPATYSGVAGVGKQYSSCKGSEPCWGFGTNERFKDPSLKAAAKQPAPGAYEIASSVGPQAVGRFASAPLFGMGTSTRENMDKVYTSAAQERTKSFGKISPGPIYTLQDSIGPQRLSTKAGSPSRGFGSCDRWYTQKLAARFGNTPAPGAYNV</sequence>
<protein>
    <recommendedName>
        <fullName evidence="3">Flagellar associated protein</fullName>
    </recommendedName>
</protein>
<accession>A0A0M0J899</accession>
<gene>
    <name evidence="1" type="ORF">Ctob_002168</name>
</gene>
<evidence type="ECO:0000313" key="2">
    <source>
        <dbReference type="Proteomes" id="UP000037460"/>
    </source>
</evidence>
<dbReference type="Pfam" id="PF07004">
    <property type="entry name" value="SHIPPO-rpt"/>
    <property type="match status" value="3"/>
</dbReference>
<organism evidence="1 2">
    <name type="scientific">Chrysochromulina tobinii</name>
    <dbReference type="NCBI Taxonomy" id="1460289"/>
    <lineage>
        <taxon>Eukaryota</taxon>
        <taxon>Haptista</taxon>
        <taxon>Haptophyta</taxon>
        <taxon>Prymnesiophyceae</taxon>
        <taxon>Prymnesiales</taxon>
        <taxon>Chrysochromulinaceae</taxon>
        <taxon>Chrysochromulina</taxon>
    </lineage>
</organism>
<comment type="caution">
    <text evidence="1">The sequence shown here is derived from an EMBL/GenBank/DDBJ whole genome shotgun (WGS) entry which is preliminary data.</text>
</comment>
<dbReference type="Proteomes" id="UP000037460">
    <property type="component" value="Unassembled WGS sequence"/>
</dbReference>
<evidence type="ECO:0000313" key="1">
    <source>
        <dbReference type="EMBL" id="KOO22819.1"/>
    </source>
</evidence>
<dbReference type="OrthoDB" id="406368at2759"/>
<dbReference type="PANTHER" id="PTHR40429:SF1">
    <property type="entry name" value="FLAGELLAR ASSOCIATED PROTEIN"/>
    <property type="match status" value="1"/>
</dbReference>
<dbReference type="AlphaFoldDB" id="A0A0M0J899"/>
<dbReference type="InterPro" id="IPR010736">
    <property type="entry name" value="SHIPPO-rpt"/>
</dbReference>
<name>A0A0M0J899_9EUKA</name>
<dbReference type="PANTHER" id="PTHR40429">
    <property type="entry name" value="FLAGELLAR ASSOCIATED PROTEIN"/>
    <property type="match status" value="1"/>
</dbReference>